<name>A0A1Y2MJV8_PSEAH</name>
<organism evidence="3 4">
    <name type="scientific">Pseudonocardia autotrophica</name>
    <name type="common">Amycolata autotrophica</name>
    <name type="synonym">Nocardia autotrophica</name>
    <dbReference type="NCBI Taxonomy" id="2074"/>
    <lineage>
        <taxon>Bacteria</taxon>
        <taxon>Bacillati</taxon>
        <taxon>Actinomycetota</taxon>
        <taxon>Actinomycetes</taxon>
        <taxon>Pseudonocardiales</taxon>
        <taxon>Pseudonocardiaceae</taxon>
        <taxon>Pseudonocardia</taxon>
    </lineage>
</organism>
<dbReference type="EMBL" id="MIGB01000050">
    <property type="protein sequence ID" value="OSY35544.1"/>
    <property type="molecule type" value="Genomic_DNA"/>
</dbReference>
<keyword evidence="4" id="KW-1185">Reference proteome</keyword>
<gene>
    <name evidence="3" type="ORF">BG845_05984</name>
</gene>
<evidence type="ECO:0008006" key="5">
    <source>
        <dbReference type="Google" id="ProtNLM"/>
    </source>
</evidence>
<protein>
    <recommendedName>
        <fullName evidence="5">Lipoprotein</fullName>
    </recommendedName>
</protein>
<evidence type="ECO:0000313" key="3">
    <source>
        <dbReference type="EMBL" id="OSY35544.1"/>
    </source>
</evidence>
<feature type="region of interest" description="Disordered" evidence="1">
    <location>
        <begin position="42"/>
        <end position="74"/>
    </location>
</feature>
<dbReference type="RefSeq" id="WP_197719943.1">
    <property type="nucleotide sequence ID" value="NZ_AP018920.1"/>
</dbReference>
<feature type="signal peptide" evidence="2">
    <location>
        <begin position="1"/>
        <end position="36"/>
    </location>
</feature>
<dbReference type="Proteomes" id="UP000194360">
    <property type="component" value="Unassembled WGS sequence"/>
</dbReference>
<feature type="compositionally biased region" description="Pro residues" evidence="1">
    <location>
        <begin position="50"/>
        <end position="68"/>
    </location>
</feature>
<proteinExistence type="predicted"/>
<dbReference type="AlphaFoldDB" id="A0A1Y2MJV8"/>
<keyword evidence="2" id="KW-0732">Signal</keyword>
<evidence type="ECO:0000256" key="2">
    <source>
        <dbReference type="SAM" id="SignalP"/>
    </source>
</evidence>
<comment type="caution">
    <text evidence="3">The sequence shown here is derived from an EMBL/GenBank/DDBJ whole genome shotgun (WGS) entry which is preliminary data.</text>
</comment>
<feature type="chain" id="PRO_5038685722" description="Lipoprotein" evidence="2">
    <location>
        <begin position="37"/>
        <end position="332"/>
    </location>
</feature>
<evidence type="ECO:0000256" key="1">
    <source>
        <dbReference type="SAM" id="MobiDB-lite"/>
    </source>
</evidence>
<evidence type="ECO:0000313" key="4">
    <source>
        <dbReference type="Proteomes" id="UP000194360"/>
    </source>
</evidence>
<dbReference type="STRING" id="2074.BG845_05984"/>
<sequence>MSNSGVTQPSTVRHRPSRRARPLVLLAALVAICALAVGCSPDPATDAEAAPPPAPEAAPTSAEPPVPELPGGGTELFPQRRMVALYGHPGTPAMGVLGEQDLAASIARAKDLAADFQPLVDEPVVPAFEIIATVADTAPGPDGDYSAEMSVEDLRPWVEEAGRAGVYVVLDLQPGRADFRTQAQLYTELLAQPHVGLALDPEWRLTDQQRHGAQVGSVSAAEINATSEWLAGLVRERNLPQKVFLLHQFQVPMISDRAEVVTSHPELATVLHADGFGTPQEKIETWNTLHAAPGPEGLWWGWKNFLDEDSPTFTPRQTYDVRPESPVFVSYQ</sequence>
<reference evidence="3 4" key="1">
    <citation type="submission" date="2016-09" db="EMBL/GenBank/DDBJ databases">
        <title>Pseudonocardia autotrophica DSM535, a candidate organism with high potential of specific P450 cytochromes.</title>
        <authorList>
            <person name="Grumaz C."/>
            <person name="Vainshtein Y."/>
            <person name="Kirstahler P."/>
            <person name="Sohn K."/>
        </authorList>
    </citation>
    <scope>NUCLEOTIDE SEQUENCE [LARGE SCALE GENOMIC DNA]</scope>
    <source>
        <strain evidence="3 4">DSM 535</strain>
    </source>
</reference>
<accession>A0A1Y2MJV8</accession>